<accession>A0A6B1F7A0</accession>
<sequence>MVTRALAKALNKDRVIFLDPIRTGRSSSHHPHRPQRLLQDVTLALLRNLDGETTITRPPSTWRASATVGRPASAPPPVNTTCSPPPPW</sequence>
<feature type="compositionally biased region" description="Polar residues" evidence="1">
    <location>
        <begin position="54"/>
        <end position="64"/>
    </location>
</feature>
<dbReference type="EMBL" id="VYDO01000251">
    <property type="protein sequence ID" value="MYG38861.1"/>
    <property type="molecule type" value="Genomic_DNA"/>
</dbReference>
<organism evidence="2">
    <name type="scientific">Synechococcus sp. SB0676_bin_10</name>
    <dbReference type="NCBI Taxonomy" id="2604869"/>
    <lineage>
        <taxon>Bacteria</taxon>
        <taxon>Bacillati</taxon>
        <taxon>Cyanobacteriota</taxon>
        <taxon>Cyanophyceae</taxon>
        <taxon>Synechococcales</taxon>
        <taxon>Synechococcaceae</taxon>
        <taxon>Synechococcus</taxon>
    </lineage>
</organism>
<reference evidence="2" key="1">
    <citation type="submission" date="2019-09" db="EMBL/GenBank/DDBJ databases">
        <title>Characterisation of the sponge microbiome using genome-centric metagenomics.</title>
        <authorList>
            <person name="Engelberts J.P."/>
            <person name="Robbins S.J."/>
            <person name="De Goeij J.M."/>
            <person name="Aranda M."/>
            <person name="Bell S.C."/>
            <person name="Webster N.S."/>
        </authorList>
    </citation>
    <scope>NUCLEOTIDE SEQUENCE</scope>
    <source>
        <strain evidence="2">SB0676_bin_10</strain>
    </source>
</reference>
<dbReference type="AlphaFoldDB" id="A0A6B1F7A0"/>
<feature type="compositionally biased region" description="Pro residues" evidence="1">
    <location>
        <begin position="73"/>
        <end position="88"/>
    </location>
</feature>
<protein>
    <submittedName>
        <fullName evidence="2">Uncharacterized protein</fullName>
    </submittedName>
</protein>
<gene>
    <name evidence="2" type="ORF">F4162_07855</name>
</gene>
<feature type="region of interest" description="Disordered" evidence="1">
    <location>
        <begin position="54"/>
        <end position="88"/>
    </location>
</feature>
<evidence type="ECO:0000256" key="1">
    <source>
        <dbReference type="SAM" id="MobiDB-lite"/>
    </source>
</evidence>
<name>A0A6B1F7A0_9SYNE</name>
<proteinExistence type="predicted"/>
<evidence type="ECO:0000313" key="2">
    <source>
        <dbReference type="EMBL" id="MYG38861.1"/>
    </source>
</evidence>
<comment type="caution">
    <text evidence="2">The sequence shown here is derived from an EMBL/GenBank/DDBJ whole genome shotgun (WGS) entry which is preliminary data.</text>
</comment>